<evidence type="ECO:0000313" key="1">
    <source>
        <dbReference type="EMBL" id="GEN78107.1"/>
    </source>
</evidence>
<dbReference type="RefSeq" id="WP_146944513.1">
    <property type="nucleotide sequence ID" value="NZ_BJYJ01000048.1"/>
</dbReference>
<keyword evidence="2" id="KW-1185">Reference proteome</keyword>
<protein>
    <submittedName>
        <fullName evidence="1">Uncharacterized protein</fullName>
    </submittedName>
</protein>
<dbReference type="AlphaFoldDB" id="A0A511YSD2"/>
<dbReference type="Proteomes" id="UP000321863">
    <property type="component" value="Unassembled WGS sequence"/>
</dbReference>
<name>A0A511YSD2_9FLAO</name>
<organism evidence="1 2">
    <name type="scientific">Chryseobacterium hagamense</name>
    <dbReference type="NCBI Taxonomy" id="395935"/>
    <lineage>
        <taxon>Bacteria</taxon>
        <taxon>Pseudomonadati</taxon>
        <taxon>Bacteroidota</taxon>
        <taxon>Flavobacteriia</taxon>
        <taxon>Flavobacteriales</taxon>
        <taxon>Weeksellaceae</taxon>
        <taxon>Chryseobacterium group</taxon>
        <taxon>Chryseobacterium</taxon>
    </lineage>
</organism>
<accession>A0A511YSD2</accession>
<dbReference type="EMBL" id="BJYJ01000048">
    <property type="protein sequence ID" value="GEN78107.1"/>
    <property type="molecule type" value="Genomic_DNA"/>
</dbReference>
<sequence length="154" mass="18328">MFKRLLIFFKIIEEVKVPVPMQWRERPPVETPRVVRPTVISRPQPVKKEIRKEAEIVLKEKRPVGNKEKIKDIAGYTKDYKEYCLEKTSNQHILKASGYKVINRTDSTEVFCIAEDAFVTHNEHKMLRLERGYFIKYIQQEYNPITQLNENAYD</sequence>
<evidence type="ECO:0000313" key="2">
    <source>
        <dbReference type="Proteomes" id="UP000321863"/>
    </source>
</evidence>
<reference evidence="1 2" key="1">
    <citation type="submission" date="2019-07" db="EMBL/GenBank/DDBJ databases">
        <title>Whole genome shotgun sequence of Chryseobacterium hagamense NBRC 105253.</title>
        <authorList>
            <person name="Hosoyama A."/>
            <person name="Uohara A."/>
            <person name="Ohji S."/>
            <person name="Ichikawa N."/>
        </authorList>
    </citation>
    <scope>NUCLEOTIDE SEQUENCE [LARGE SCALE GENOMIC DNA]</scope>
    <source>
        <strain evidence="1 2">NBRC 105253</strain>
    </source>
</reference>
<dbReference type="OrthoDB" id="1366737at2"/>
<gene>
    <name evidence="1" type="ORF">CHA01nite_38470</name>
</gene>
<proteinExistence type="predicted"/>
<comment type="caution">
    <text evidence="1">The sequence shown here is derived from an EMBL/GenBank/DDBJ whole genome shotgun (WGS) entry which is preliminary data.</text>
</comment>